<name>A0A8J7GK51_9ACTN</name>
<feature type="compositionally biased region" description="Polar residues" evidence="1">
    <location>
        <begin position="1"/>
        <end position="16"/>
    </location>
</feature>
<evidence type="ECO:0000256" key="1">
    <source>
        <dbReference type="SAM" id="MobiDB-lite"/>
    </source>
</evidence>
<comment type="caution">
    <text evidence="2">The sequence shown here is derived from an EMBL/GenBank/DDBJ whole genome shotgun (WGS) entry which is preliminary data.</text>
</comment>
<dbReference type="RefSeq" id="WP_197005082.1">
    <property type="nucleotide sequence ID" value="NZ_BONS01000017.1"/>
</dbReference>
<dbReference type="AlphaFoldDB" id="A0A8J7GK51"/>
<keyword evidence="3" id="KW-1185">Reference proteome</keyword>
<sequence>MTSTTPSDSLNKSASPTCPAGELPLGQGWSITTTEPGRVVPDIAMPASNGAMTVARESGAVGTSWSLSARVVRATR</sequence>
<evidence type="ECO:0000313" key="2">
    <source>
        <dbReference type="EMBL" id="MBG6138307.1"/>
    </source>
</evidence>
<organism evidence="2 3">
    <name type="scientific">Longispora fulva</name>
    <dbReference type="NCBI Taxonomy" id="619741"/>
    <lineage>
        <taxon>Bacteria</taxon>
        <taxon>Bacillati</taxon>
        <taxon>Actinomycetota</taxon>
        <taxon>Actinomycetes</taxon>
        <taxon>Micromonosporales</taxon>
        <taxon>Micromonosporaceae</taxon>
        <taxon>Longispora</taxon>
    </lineage>
</organism>
<reference evidence="2" key="1">
    <citation type="submission" date="2020-11" db="EMBL/GenBank/DDBJ databases">
        <title>Sequencing the genomes of 1000 actinobacteria strains.</title>
        <authorList>
            <person name="Klenk H.-P."/>
        </authorList>
    </citation>
    <scope>NUCLEOTIDE SEQUENCE</scope>
    <source>
        <strain evidence="2">DSM 45356</strain>
    </source>
</reference>
<protein>
    <submittedName>
        <fullName evidence="2">Uncharacterized protein</fullName>
    </submittedName>
</protein>
<proteinExistence type="predicted"/>
<accession>A0A8J7GK51</accession>
<evidence type="ECO:0000313" key="3">
    <source>
        <dbReference type="Proteomes" id="UP000622552"/>
    </source>
</evidence>
<dbReference type="EMBL" id="JADOUF010000001">
    <property type="protein sequence ID" value="MBG6138307.1"/>
    <property type="molecule type" value="Genomic_DNA"/>
</dbReference>
<gene>
    <name evidence="2" type="ORF">IW245_004501</name>
</gene>
<dbReference type="Proteomes" id="UP000622552">
    <property type="component" value="Unassembled WGS sequence"/>
</dbReference>
<feature type="region of interest" description="Disordered" evidence="1">
    <location>
        <begin position="1"/>
        <end position="34"/>
    </location>
</feature>